<dbReference type="InterPro" id="IPR002477">
    <property type="entry name" value="Peptidoglycan-bd-like"/>
</dbReference>
<dbReference type="Gene3D" id="1.10.8.350">
    <property type="entry name" value="Bacterial muramidase"/>
    <property type="match status" value="1"/>
</dbReference>
<accession>A0A1X6ZSI2</accession>
<dbReference type="EMBL" id="FWFP01000008">
    <property type="protein sequence ID" value="SLN59780.1"/>
    <property type="molecule type" value="Genomic_DNA"/>
</dbReference>
<dbReference type="Pfam" id="PF13406">
    <property type="entry name" value="SLT_2"/>
    <property type="match status" value="1"/>
</dbReference>
<evidence type="ECO:0000259" key="3">
    <source>
        <dbReference type="Pfam" id="PF13406"/>
    </source>
</evidence>
<dbReference type="Pfam" id="PF01471">
    <property type="entry name" value="PG_binding_1"/>
    <property type="match status" value="1"/>
</dbReference>
<dbReference type="Gene3D" id="1.10.530.10">
    <property type="match status" value="1"/>
</dbReference>
<gene>
    <name evidence="4" type="primary">mltB_3</name>
    <name evidence="4" type="ORF">RUM8411_02943</name>
</gene>
<feature type="domain" description="Transglycosylase SLT" evidence="3">
    <location>
        <begin position="64"/>
        <end position="355"/>
    </location>
</feature>
<dbReference type="PANTHER" id="PTHR30163">
    <property type="entry name" value="MEMBRANE-BOUND LYTIC MUREIN TRANSGLYCOSYLASE B"/>
    <property type="match status" value="1"/>
</dbReference>
<dbReference type="CDD" id="cd13399">
    <property type="entry name" value="Slt35-like"/>
    <property type="match status" value="1"/>
</dbReference>
<organism evidence="4 5">
    <name type="scientific">Ruegeria meonggei</name>
    <dbReference type="NCBI Taxonomy" id="1446476"/>
    <lineage>
        <taxon>Bacteria</taxon>
        <taxon>Pseudomonadati</taxon>
        <taxon>Pseudomonadota</taxon>
        <taxon>Alphaproteobacteria</taxon>
        <taxon>Rhodobacterales</taxon>
        <taxon>Roseobacteraceae</taxon>
        <taxon>Ruegeria</taxon>
    </lineage>
</organism>
<evidence type="ECO:0000313" key="5">
    <source>
        <dbReference type="Proteomes" id="UP000193778"/>
    </source>
</evidence>
<evidence type="ECO:0000259" key="2">
    <source>
        <dbReference type="Pfam" id="PF01471"/>
    </source>
</evidence>
<keyword evidence="4" id="KW-0456">Lyase</keyword>
<protein>
    <submittedName>
        <fullName evidence="4">Membrane-bound lytic murein transglycosylase B</fullName>
        <ecNumber evidence="4">4.2.2.-</ecNumber>
    </submittedName>
</protein>
<dbReference type="InterPro" id="IPR043426">
    <property type="entry name" value="MltB-like"/>
</dbReference>
<dbReference type="Gene3D" id="1.10.101.10">
    <property type="entry name" value="PGBD-like superfamily/PGBD"/>
    <property type="match status" value="1"/>
</dbReference>
<dbReference type="EC" id="4.2.2.-" evidence="4"/>
<dbReference type="GO" id="GO:0009253">
    <property type="term" value="P:peptidoglycan catabolic process"/>
    <property type="evidence" value="ECO:0007669"/>
    <property type="project" value="TreeGrafter"/>
</dbReference>
<dbReference type="OrthoDB" id="9808544at2"/>
<proteinExistence type="predicted"/>
<reference evidence="5" key="1">
    <citation type="submission" date="2017-03" db="EMBL/GenBank/DDBJ databases">
        <authorList>
            <person name="Rodrigo-Torres L."/>
            <person name="Arahal R.D."/>
            <person name="Lucena T."/>
        </authorList>
    </citation>
    <scope>NUCLEOTIDE SEQUENCE [LARGE SCALE GENOMIC DNA]</scope>
    <source>
        <strain evidence="5">CECT 8411</strain>
    </source>
</reference>
<dbReference type="PANTHER" id="PTHR30163:SF8">
    <property type="entry name" value="LYTIC MUREIN TRANSGLYCOSYLASE"/>
    <property type="match status" value="1"/>
</dbReference>
<dbReference type="Proteomes" id="UP000193778">
    <property type="component" value="Unassembled WGS sequence"/>
</dbReference>
<feature type="domain" description="Peptidoglycan binding-like" evidence="2">
    <location>
        <begin position="378"/>
        <end position="431"/>
    </location>
</feature>
<dbReference type="RefSeq" id="WP_085823433.1">
    <property type="nucleotide sequence ID" value="NZ_FWFP01000008.1"/>
</dbReference>
<evidence type="ECO:0000313" key="4">
    <source>
        <dbReference type="EMBL" id="SLN59780.1"/>
    </source>
</evidence>
<dbReference type="InterPro" id="IPR023346">
    <property type="entry name" value="Lysozyme-like_dom_sf"/>
</dbReference>
<dbReference type="InterPro" id="IPR036366">
    <property type="entry name" value="PGBDSf"/>
</dbReference>
<name>A0A1X6ZSI2_9RHOB</name>
<keyword evidence="5" id="KW-1185">Reference proteome</keyword>
<dbReference type="InterPro" id="IPR031304">
    <property type="entry name" value="SLT_2"/>
</dbReference>
<dbReference type="InterPro" id="IPR011970">
    <property type="entry name" value="MltB_2"/>
</dbReference>
<evidence type="ECO:0000256" key="1">
    <source>
        <dbReference type="SAM" id="SignalP"/>
    </source>
</evidence>
<dbReference type="FunFam" id="1.10.8.350:FF:000001">
    <property type="entry name" value="Lytic murein transglycosylase B"/>
    <property type="match status" value="1"/>
</dbReference>
<sequence>MHRCISGVMTAALWASVVQAESLETPDGLGSIQLASAGVAVSIRPVVRPQFKEYRVSTEGNARFQAWLGAFRERVRAQGISTSTLDRSLAGLTYDKKIIARDRNQAEFSKPIWEYLDTAVSDARIANGRAGLEQYQTTLTRIEAQYGVEKEVVAAIWGLETSFGTFRGSDQTIQSLATLAFDARRAQFFETQLVAALQIVQAGDVSPTNMVGSWAGAMGHTQFMPTSYLDHAVDFDGDGRRDIWSENPTDALASAAAYLARHGWTKGQPWGVEVRLPEGFDYATAKRDYTLTPSEWAARGVVTPDGRSVPDHGQAAILLPAGGQGVALMIFDNFKVIEAYNGADAYVIGIGHLSDRLAGHTPFQADWPRGDRVLSFTERKELQTRLTQIGFDTQSIDGRIGPNTINAVRAYQLAQGLLPDGYASLNLLERLR</sequence>
<dbReference type="SUPFAM" id="SSF53955">
    <property type="entry name" value="Lysozyme-like"/>
    <property type="match status" value="1"/>
</dbReference>
<feature type="chain" id="PRO_5013231014" evidence="1">
    <location>
        <begin position="21"/>
        <end position="432"/>
    </location>
</feature>
<feature type="signal peptide" evidence="1">
    <location>
        <begin position="1"/>
        <end position="20"/>
    </location>
</feature>
<dbReference type="InterPro" id="IPR036365">
    <property type="entry name" value="PGBD-like_sf"/>
</dbReference>
<dbReference type="AlphaFoldDB" id="A0A1X6ZSI2"/>
<dbReference type="GO" id="GO:0008933">
    <property type="term" value="F:peptidoglycan lytic transglycosylase activity"/>
    <property type="evidence" value="ECO:0007669"/>
    <property type="project" value="TreeGrafter"/>
</dbReference>
<dbReference type="NCBIfam" id="TIGR02283">
    <property type="entry name" value="MltB_2"/>
    <property type="match status" value="1"/>
</dbReference>
<dbReference type="SUPFAM" id="SSF47090">
    <property type="entry name" value="PGBD-like"/>
    <property type="match status" value="1"/>
</dbReference>
<keyword evidence="1" id="KW-0732">Signal</keyword>